<keyword evidence="2" id="KW-1185">Reference proteome</keyword>
<accession>A0A250X342</accession>
<dbReference type="EMBL" id="BEGY01000025">
    <property type="protein sequence ID" value="GAX77503.1"/>
    <property type="molecule type" value="Genomic_DNA"/>
</dbReference>
<name>A0A250X342_9CHLO</name>
<dbReference type="Proteomes" id="UP000232323">
    <property type="component" value="Unassembled WGS sequence"/>
</dbReference>
<sequence length="210" mass="23272">MIKSRSTGMLPSLETDSHIHLARRSAQGVALTNKVMPTPFASSIQCPNSNRTVSCSALPLVDIPPVSPGAFQRFVQAEVQLESSLHVTGITAAYCEALYGYELEDIANAPALSADFVTIHQHPDIKFLSSPSLKEAKSLALCLATPAEVVESETQHQGRVLVNGIRGDVMFQVQDEVNRCLDRWGEWVRRIRRQRRKDQFQGIFSMLRAP</sequence>
<dbReference type="AlphaFoldDB" id="A0A250X342"/>
<proteinExistence type="predicted"/>
<gene>
    <name evidence="1" type="ORF">CEUSTIGMA_g4947.t1</name>
</gene>
<reference evidence="1 2" key="1">
    <citation type="submission" date="2017-08" db="EMBL/GenBank/DDBJ databases">
        <title>Acidophilic green algal genome provides insights into adaptation to an acidic environment.</title>
        <authorList>
            <person name="Hirooka S."/>
            <person name="Hirose Y."/>
            <person name="Kanesaki Y."/>
            <person name="Higuchi S."/>
            <person name="Fujiwara T."/>
            <person name="Onuma R."/>
            <person name="Era A."/>
            <person name="Ohbayashi R."/>
            <person name="Uzuka A."/>
            <person name="Nozaki H."/>
            <person name="Yoshikawa H."/>
            <person name="Miyagishima S.Y."/>
        </authorList>
    </citation>
    <scope>NUCLEOTIDE SEQUENCE [LARGE SCALE GENOMIC DNA]</scope>
    <source>
        <strain evidence="1 2">NIES-2499</strain>
    </source>
</reference>
<comment type="caution">
    <text evidence="1">The sequence shown here is derived from an EMBL/GenBank/DDBJ whole genome shotgun (WGS) entry which is preliminary data.</text>
</comment>
<evidence type="ECO:0000313" key="1">
    <source>
        <dbReference type="EMBL" id="GAX77503.1"/>
    </source>
</evidence>
<protein>
    <submittedName>
        <fullName evidence="1">Uncharacterized protein</fullName>
    </submittedName>
</protein>
<evidence type="ECO:0000313" key="2">
    <source>
        <dbReference type="Proteomes" id="UP000232323"/>
    </source>
</evidence>
<organism evidence="1 2">
    <name type="scientific">Chlamydomonas eustigma</name>
    <dbReference type="NCBI Taxonomy" id="1157962"/>
    <lineage>
        <taxon>Eukaryota</taxon>
        <taxon>Viridiplantae</taxon>
        <taxon>Chlorophyta</taxon>
        <taxon>core chlorophytes</taxon>
        <taxon>Chlorophyceae</taxon>
        <taxon>CS clade</taxon>
        <taxon>Chlamydomonadales</taxon>
        <taxon>Chlamydomonadaceae</taxon>
        <taxon>Chlamydomonas</taxon>
    </lineage>
</organism>